<keyword evidence="5 7" id="KW-0720">Serine protease</keyword>
<dbReference type="CDD" id="cd04852">
    <property type="entry name" value="Peptidases_S8_3"/>
    <property type="match status" value="1"/>
</dbReference>
<protein>
    <submittedName>
        <fullName evidence="11">S8 family serine peptidase</fullName>
    </submittedName>
</protein>
<dbReference type="Proteomes" id="UP001248581">
    <property type="component" value="Chromosome"/>
</dbReference>
<evidence type="ECO:0000256" key="7">
    <source>
        <dbReference type="PROSITE-ProRule" id="PRU01240"/>
    </source>
</evidence>
<evidence type="ECO:0000259" key="10">
    <source>
        <dbReference type="PROSITE" id="PS50835"/>
    </source>
</evidence>
<evidence type="ECO:0000256" key="6">
    <source>
        <dbReference type="ARBA" id="ARBA00023180"/>
    </source>
</evidence>
<organism evidence="11 12">
    <name type="scientific">Thalassotalea nanhaiensis</name>
    <dbReference type="NCBI Taxonomy" id="3065648"/>
    <lineage>
        <taxon>Bacteria</taxon>
        <taxon>Pseudomonadati</taxon>
        <taxon>Pseudomonadota</taxon>
        <taxon>Gammaproteobacteria</taxon>
        <taxon>Alteromonadales</taxon>
        <taxon>Colwelliaceae</taxon>
        <taxon>Thalassotalea</taxon>
    </lineage>
</organism>
<dbReference type="EMBL" id="CP134146">
    <property type="protein sequence ID" value="WNC67129.1"/>
    <property type="molecule type" value="Genomic_DNA"/>
</dbReference>
<dbReference type="Gene3D" id="3.50.30.30">
    <property type="match status" value="1"/>
</dbReference>
<dbReference type="PRINTS" id="PR00723">
    <property type="entry name" value="SUBTILISIN"/>
</dbReference>
<feature type="active site" description="Charge relay system" evidence="7">
    <location>
        <position position="687"/>
    </location>
</feature>
<evidence type="ECO:0000256" key="9">
    <source>
        <dbReference type="SAM" id="SignalP"/>
    </source>
</evidence>
<dbReference type="InterPro" id="IPR003137">
    <property type="entry name" value="PA_domain"/>
</dbReference>
<dbReference type="RefSeq" id="WP_348386293.1">
    <property type="nucleotide sequence ID" value="NZ_CP134146.1"/>
</dbReference>
<keyword evidence="12" id="KW-1185">Reference proteome</keyword>
<evidence type="ECO:0000313" key="12">
    <source>
        <dbReference type="Proteomes" id="UP001248581"/>
    </source>
</evidence>
<evidence type="ECO:0000256" key="1">
    <source>
        <dbReference type="ARBA" id="ARBA00022525"/>
    </source>
</evidence>
<dbReference type="InterPro" id="IPR017311">
    <property type="entry name" value="Sama-2696"/>
</dbReference>
<dbReference type="InterPro" id="IPR034197">
    <property type="entry name" value="Peptidases_S8_3"/>
</dbReference>
<gene>
    <name evidence="11" type="ORF">RI845_11395</name>
</gene>
<keyword evidence="2 7" id="KW-0645">Protease</keyword>
<dbReference type="InterPro" id="IPR023828">
    <property type="entry name" value="Peptidase_S8_Ser-AS"/>
</dbReference>
<dbReference type="InterPro" id="IPR045051">
    <property type="entry name" value="SBT"/>
</dbReference>
<dbReference type="PIRSF" id="PIRSF037895">
    <property type="entry name" value="Subtilisin_rel_Sama_2696"/>
    <property type="match status" value="1"/>
</dbReference>
<dbReference type="SUPFAM" id="SSF52743">
    <property type="entry name" value="Subtilisin-like"/>
    <property type="match status" value="1"/>
</dbReference>
<dbReference type="CDD" id="cd02120">
    <property type="entry name" value="PA_subtilisin_like"/>
    <property type="match status" value="1"/>
</dbReference>
<dbReference type="PROSITE" id="PS50835">
    <property type="entry name" value="IG_LIKE"/>
    <property type="match status" value="1"/>
</dbReference>
<dbReference type="InterPro" id="IPR007110">
    <property type="entry name" value="Ig-like_dom"/>
</dbReference>
<dbReference type="InterPro" id="IPR036852">
    <property type="entry name" value="Peptidase_S8/S53_dom_sf"/>
</dbReference>
<evidence type="ECO:0000256" key="4">
    <source>
        <dbReference type="ARBA" id="ARBA00022801"/>
    </source>
</evidence>
<feature type="signal peptide" evidence="9">
    <location>
        <begin position="1"/>
        <end position="30"/>
    </location>
</feature>
<keyword evidence="4 7" id="KW-0378">Hydrolase</keyword>
<evidence type="ECO:0000256" key="5">
    <source>
        <dbReference type="ARBA" id="ARBA00022825"/>
    </source>
</evidence>
<dbReference type="Gene3D" id="3.40.50.200">
    <property type="entry name" value="Peptidase S8/S53 domain"/>
    <property type="match status" value="1"/>
</dbReference>
<evidence type="ECO:0000313" key="11">
    <source>
        <dbReference type="EMBL" id="WNC67129.1"/>
    </source>
</evidence>
<dbReference type="InterPro" id="IPR035986">
    <property type="entry name" value="PKD_dom_sf"/>
</dbReference>
<dbReference type="Pfam" id="PF17963">
    <property type="entry name" value="Big_9"/>
    <property type="match status" value="1"/>
</dbReference>
<feature type="active site" description="Charge relay system" evidence="7">
    <location>
        <position position="247"/>
    </location>
</feature>
<accession>A0ABY9TGY1</accession>
<dbReference type="Gene3D" id="2.60.40.10">
    <property type="entry name" value="Immunoglobulins"/>
    <property type="match status" value="1"/>
</dbReference>
<keyword evidence="6" id="KW-0325">Glycoprotein</keyword>
<feature type="chain" id="PRO_5047156226" evidence="9">
    <location>
        <begin position="31"/>
        <end position="1732"/>
    </location>
</feature>
<dbReference type="InterPro" id="IPR046450">
    <property type="entry name" value="PA_dom_sf"/>
</dbReference>
<keyword evidence="3 9" id="KW-0732">Signal</keyword>
<reference evidence="12" key="1">
    <citation type="submission" date="2023-09" db="EMBL/GenBank/DDBJ databases">
        <authorList>
            <person name="Li S."/>
            <person name="Li X."/>
            <person name="Zhang C."/>
            <person name="Zhao Z."/>
        </authorList>
    </citation>
    <scope>NUCLEOTIDE SEQUENCE [LARGE SCALE GENOMIC DNA]</scope>
    <source>
        <strain evidence="12">SQ345</strain>
    </source>
</reference>
<dbReference type="InterPro" id="IPR015500">
    <property type="entry name" value="Peptidase_S8_subtilisin-rel"/>
</dbReference>
<dbReference type="InterPro" id="IPR023827">
    <property type="entry name" value="Peptidase_S8_Asp-AS"/>
</dbReference>
<dbReference type="InterPro" id="IPR013783">
    <property type="entry name" value="Ig-like_fold"/>
</dbReference>
<name>A0ABY9TGY1_9GAMM</name>
<dbReference type="InterPro" id="IPR000209">
    <property type="entry name" value="Peptidase_S8/S53_dom"/>
</dbReference>
<keyword evidence="1" id="KW-0964">Secreted</keyword>
<dbReference type="PROSITE" id="PS00136">
    <property type="entry name" value="SUBTILASE_ASP"/>
    <property type="match status" value="1"/>
</dbReference>
<dbReference type="PANTHER" id="PTHR10795">
    <property type="entry name" value="PROPROTEIN CONVERTASE SUBTILISIN/KEXIN"/>
    <property type="match status" value="1"/>
</dbReference>
<sequence>MNYNKKVVFKKTALAACTALYFGATGQAVAEVGFSSVEGTSLKVPTFTKADIDSLATDRAEFEHSDLYAGQAGSVNRVIKQLSPQQIFQPEQDATGIKTYIVQLDDKPLAAYKGGIDGLAATAAPKNDSLMAKGRVNVNSAAAHSYKSYIAQRQDTFINNVTAAGAKLDVIKQFHLANNALVVDMTQQDAIIMSKQSGVKRISENRIFELQSDRGPEFIGSDEMWSGSATPDSLPVQGEGMVVGIIDTGINTDHVAFASDEAYEATNPFGTGNFVGDCEQEEFANLCNDKLIGVRSYPEITQANNYPASGSWRDRRAENGEDYNGHGSHTASTVAGNVNENTPLQVANGEAVSDGLDVPFSFAKTSGVAPRAHIISYQVCWPGGRGDQYAGCPESAILSAFEDAIKDGVDAINFSIGGAESLPWTDPMELSFLSAREAGISVAAAAGNSGPYFWSADHSSPWVTTVGASTHDRVMSTGDKSLSGFEGDAPSYRIPRGEMAGKSYSGSITGEVVYAGDYDDPNPSDGYGAGLCNVPFPEGTFTADQIVLCDRGDIARVQKAINVADGGAGGFILLNNYQANNMVADVFVIPGIQVPANYSYSLKNWIRYSTSGTARATISDYTNNYSLDETAGNQLARFSSMGPSRTNNTLVPDLTAPGVDIYAANADEQPFTAFPRASDWTMMSGTSMAAPHVTGASTLLAQSHPDWTPAEIQSALMMTAKPVFLNMNGSLIAPFYNFMAGAGAIDVAQASKAGLVMDESIENYLAANPEQGGLANWVNVPSMVEMECEQTCSWMRTVTATQDGTWNVTALAKEEGAELVAQPASFTLKAGESQSIVVSMKLPSLFEYKVEPIEPGAPWEQIGNNYAIYNGEVVLTEANGNAPAAHLPVVASNVHDELPFSKEFEFSRNQSSETFRVNTDDYSEFTPRYYGLSKPVSTDVVEKTFVRPVLRQSDIDDGWDIRSVDVPEGTKSVTFFANEGEFLNDDNIMRARLTNATPHMHVGFDENGDGTFIPTEEEAAEDYYALRNNYFDEIVCQSSSDTEANFCTLINPKPGKYWYAIAALSNLNRGKDVAMNGGYAIIANDSDANNITIEGPASHDGNGDYNLTLNWDIADAKAGDVYYGGFDLGNMPGAEGTLGFTTLKLTRSDDAVSWSVSKDKARNMDQIEVNVKINPNMETYDRDYSLNLTIPEGMRLVPSTVKSNNEAIAELLTVDSQTLTIASSQEATRNVTPEYIMTTNLTDEMCHTPLIDEYSTGGYIDLQGEYRMQPQIDWFTGNYKEYMDVPVDWLFQLGGAKFELYNQPNSGMMRMHTVGVTQLNDRYWPMKWHRGPGFLVESIAPFWNGNFEMQYRRHPDDAWGLTLASQYGAERPDLGDLLFAEFDNVIDTATGDEYDFEMILRSGIDYHQGMPEIVYAYDNLGANLAKGGVFVEGFTSAFSSNAGPKEGQLYSVFGFDNLDEVIEDDLVVCFNYDGPERSAVDISFIAVVQPEATGTEQIIDFSYELEGEETKTLSHSISVNANIKVADMADMTVAEDSRIDGIEVMHIDANQVANVLEVTGNDITAEVDGMMFNLIPNADFAGETEVFVTVRDMEHSGDATTTSFMLTVTPSNDMPTAVMVNDVVSITEGDSVTLEVSASDVDGDELTITWSGEGDIADVNAAITEVSGLAVGSYTFTATVSDGIETVSATVSVDVTAVEVIEETKSSSGGGSFGWMLFFVLPLIAKRRKSTN</sequence>
<comment type="similarity">
    <text evidence="7 8">Belongs to the peptidase S8 family.</text>
</comment>
<evidence type="ECO:0000256" key="3">
    <source>
        <dbReference type="ARBA" id="ARBA00022729"/>
    </source>
</evidence>
<dbReference type="Pfam" id="PF00082">
    <property type="entry name" value="Peptidase_S8"/>
    <property type="match status" value="1"/>
</dbReference>
<proteinExistence type="inferred from homology"/>
<dbReference type="Pfam" id="PF02225">
    <property type="entry name" value="PA"/>
    <property type="match status" value="1"/>
</dbReference>
<evidence type="ECO:0000256" key="8">
    <source>
        <dbReference type="RuleBase" id="RU003355"/>
    </source>
</evidence>
<dbReference type="SUPFAM" id="SSF52025">
    <property type="entry name" value="PA domain"/>
    <property type="match status" value="1"/>
</dbReference>
<dbReference type="SUPFAM" id="SSF49299">
    <property type="entry name" value="PKD domain"/>
    <property type="match status" value="1"/>
</dbReference>
<evidence type="ECO:0000256" key="2">
    <source>
        <dbReference type="ARBA" id="ARBA00022670"/>
    </source>
</evidence>
<feature type="domain" description="Ig-like" evidence="10">
    <location>
        <begin position="1615"/>
        <end position="1692"/>
    </location>
</feature>
<dbReference type="PROSITE" id="PS51892">
    <property type="entry name" value="SUBTILASE"/>
    <property type="match status" value="1"/>
</dbReference>
<dbReference type="PROSITE" id="PS00138">
    <property type="entry name" value="SUBTILASE_SER"/>
    <property type="match status" value="1"/>
</dbReference>
<feature type="active site" description="Charge relay system" evidence="7">
    <location>
        <position position="326"/>
    </location>
</feature>